<dbReference type="Proteomes" id="UP000887565">
    <property type="component" value="Unplaced"/>
</dbReference>
<dbReference type="WBParaSite" id="nRc.2.0.1.t30844-RA">
    <property type="protein sequence ID" value="nRc.2.0.1.t30844-RA"/>
    <property type="gene ID" value="nRc.2.0.1.g30844"/>
</dbReference>
<proteinExistence type="predicted"/>
<evidence type="ECO:0000313" key="2">
    <source>
        <dbReference type="WBParaSite" id="nRc.2.0.1.t30844-RA"/>
    </source>
</evidence>
<name>A0A915JXV1_ROMCU</name>
<evidence type="ECO:0000313" key="1">
    <source>
        <dbReference type="Proteomes" id="UP000887565"/>
    </source>
</evidence>
<sequence>MKKHMKSKKKVIRRDEKHSDEKWMCFSTALAEFVDSKPCESNKENDTVFHPKLNDIRCSY</sequence>
<keyword evidence="1" id="KW-1185">Reference proteome</keyword>
<organism evidence="1 2">
    <name type="scientific">Romanomermis culicivorax</name>
    <name type="common">Nematode worm</name>
    <dbReference type="NCBI Taxonomy" id="13658"/>
    <lineage>
        <taxon>Eukaryota</taxon>
        <taxon>Metazoa</taxon>
        <taxon>Ecdysozoa</taxon>
        <taxon>Nematoda</taxon>
        <taxon>Enoplea</taxon>
        <taxon>Dorylaimia</taxon>
        <taxon>Mermithida</taxon>
        <taxon>Mermithoidea</taxon>
        <taxon>Mermithidae</taxon>
        <taxon>Romanomermis</taxon>
    </lineage>
</organism>
<accession>A0A915JXV1</accession>
<dbReference type="AlphaFoldDB" id="A0A915JXV1"/>
<protein>
    <submittedName>
        <fullName evidence="2">Uncharacterized protein</fullName>
    </submittedName>
</protein>
<reference evidence="2" key="1">
    <citation type="submission" date="2022-11" db="UniProtKB">
        <authorList>
            <consortium name="WormBaseParasite"/>
        </authorList>
    </citation>
    <scope>IDENTIFICATION</scope>
</reference>